<reference evidence="6" key="2">
    <citation type="submission" date="2019-07" db="EMBL/GenBank/DDBJ databases">
        <authorList>
            <person name="Yang Y."/>
            <person name="Bocs S."/>
            <person name="Baudouin L."/>
        </authorList>
    </citation>
    <scope>NUCLEOTIDE SEQUENCE</scope>
    <source>
        <tissue evidence="6">Spear leaf of Hainan Tall coconut</tissue>
    </source>
</reference>
<evidence type="ECO:0000256" key="4">
    <source>
        <dbReference type="ARBA" id="ARBA00022840"/>
    </source>
</evidence>
<dbReference type="PANTHER" id="PTHR11055:SF37">
    <property type="entry name" value="ATP SULFURYLASE 2"/>
    <property type="match status" value="1"/>
</dbReference>
<sequence length="189" mass="20873">MPVSSPSTRPGGAVRRSRIDPDGEALMDLVVPRPRCRGGDGGWASPLRGFMRENEYLQSLHFHSLRLRDGSVVNISLPIVLSIIDADREAIGDASDVAYFGPGGDFVAILRRCLLEMDCQNPILLLHLLGGFTKEDDGATQRGPTEVQWHAKARINSGANFYTVVVILLERVIRQRKGTCMNQIMGNRF</sequence>
<proteinExistence type="predicted"/>
<feature type="domain" description="ATP-sulfurylase PUA-like" evidence="5">
    <location>
        <begin position="42"/>
        <end position="111"/>
    </location>
</feature>
<keyword evidence="4" id="KW-0067">ATP-binding</keyword>
<keyword evidence="3" id="KW-0547">Nucleotide-binding</keyword>
<gene>
    <name evidence="6" type="ORF">COCNU_10G001090</name>
</gene>
<dbReference type="Proteomes" id="UP000797356">
    <property type="component" value="Chromosome 10"/>
</dbReference>
<dbReference type="AlphaFoldDB" id="A0A8K0IKU3"/>
<evidence type="ECO:0000259" key="5">
    <source>
        <dbReference type="Pfam" id="PF14306"/>
    </source>
</evidence>
<protein>
    <recommendedName>
        <fullName evidence="5">ATP-sulfurylase PUA-like domain-containing protein</fullName>
    </recommendedName>
</protein>
<dbReference type="OrthoDB" id="506431at2759"/>
<dbReference type="Gene3D" id="3.10.400.10">
    <property type="entry name" value="Sulfate adenylyltransferase"/>
    <property type="match status" value="1"/>
</dbReference>
<organism evidence="6 7">
    <name type="scientific">Cocos nucifera</name>
    <name type="common">Coconut palm</name>
    <dbReference type="NCBI Taxonomy" id="13894"/>
    <lineage>
        <taxon>Eukaryota</taxon>
        <taxon>Viridiplantae</taxon>
        <taxon>Streptophyta</taxon>
        <taxon>Embryophyta</taxon>
        <taxon>Tracheophyta</taxon>
        <taxon>Spermatophyta</taxon>
        <taxon>Magnoliopsida</taxon>
        <taxon>Liliopsida</taxon>
        <taxon>Arecaceae</taxon>
        <taxon>Arecoideae</taxon>
        <taxon>Cocoseae</taxon>
        <taxon>Attaleinae</taxon>
        <taxon>Cocos</taxon>
    </lineage>
</organism>
<dbReference type="GO" id="GO:0005524">
    <property type="term" value="F:ATP binding"/>
    <property type="evidence" value="ECO:0007669"/>
    <property type="project" value="UniProtKB-KW"/>
</dbReference>
<comment type="caution">
    <text evidence="6">The sequence shown here is derived from an EMBL/GenBank/DDBJ whole genome shotgun (WGS) entry which is preliminary data.</text>
</comment>
<dbReference type="InterPro" id="IPR025980">
    <property type="entry name" value="ATP-Sase_PUA-like_dom"/>
</dbReference>
<evidence type="ECO:0000256" key="3">
    <source>
        <dbReference type="ARBA" id="ARBA00022741"/>
    </source>
</evidence>
<keyword evidence="2" id="KW-0808">Transferase</keyword>
<evidence type="ECO:0000256" key="1">
    <source>
        <dbReference type="ARBA" id="ARBA00004678"/>
    </source>
</evidence>
<dbReference type="GO" id="GO:0000103">
    <property type="term" value="P:sulfate assimilation"/>
    <property type="evidence" value="ECO:0007669"/>
    <property type="project" value="TreeGrafter"/>
</dbReference>
<accession>A0A8K0IKU3</accession>
<evidence type="ECO:0000313" key="7">
    <source>
        <dbReference type="Proteomes" id="UP000797356"/>
    </source>
</evidence>
<dbReference type="Pfam" id="PF14306">
    <property type="entry name" value="PUA_2"/>
    <property type="match status" value="1"/>
</dbReference>
<evidence type="ECO:0000256" key="2">
    <source>
        <dbReference type="ARBA" id="ARBA00022679"/>
    </source>
</evidence>
<dbReference type="PANTHER" id="PTHR11055">
    <property type="entry name" value="BIFUNCTIONAL 3'-PHOSPHOADENOSINE 5'-PHOSPHOSULFATE SYNTHASE"/>
    <property type="match status" value="1"/>
</dbReference>
<dbReference type="InterPro" id="IPR015947">
    <property type="entry name" value="PUA-like_sf"/>
</dbReference>
<keyword evidence="7" id="KW-1185">Reference proteome</keyword>
<dbReference type="GO" id="GO:0004020">
    <property type="term" value="F:adenylylsulfate kinase activity"/>
    <property type="evidence" value="ECO:0007669"/>
    <property type="project" value="TreeGrafter"/>
</dbReference>
<evidence type="ECO:0000313" key="6">
    <source>
        <dbReference type="EMBL" id="KAG1361890.1"/>
    </source>
</evidence>
<dbReference type="EMBL" id="CM017881">
    <property type="protein sequence ID" value="KAG1361890.1"/>
    <property type="molecule type" value="Genomic_DNA"/>
</dbReference>
<comment type="pathway">
    <text evidence="1">Sulfur metabolism.</text>
</comment>
<dbReference type="SUPFAM" id="SSF88697">
    <property type="entry name" value="PUA domain-like"/>
    <property type="match status" value="1"/>
</dbReference>
<name>A0A8K0IKU3_COCNU</name>
<reference evidence="6" key="1">
    <citation type="journal article" date="2017" name="Gigascience">
        <title>The genome draft of coconut (Cocos nucifera).</title>
        <authorList>
            <person name="Xiao Y."/>
            <person name="Xu P."/>
            <person name="Fan H."/>
            <person name="Baudouin L."/>
            <person name="Xia W."/>
            <person name="Bocs S."/>
            <person name="Xu J."/>
            <person name="Li Q."/>
            <person name="Guo A."/>
            <person name="Zhou L."/>
            <person name="Li J."/>
            <person name="Wu Y."/>
            <person name="Ma Z."/>
            <person name="Armero A."/>
            <person name="Issali A.E."/>
            <person name="Liu N."/>
            <person name="Peng M."/>
            <person name="Yang Y."/>
        </authorList>
    </citation>
    <scope>NUCLEOTIDE SEQUENCE</scope>
    <source>
        <tissue evidence="6">Spear leaf of Hainan Tall coconut</tissue>
    </source>
</reference>